<feature type="domain" description="Ubiquitin-like protease family profile" evidence="7">
    <location>
        <begin position="290"/>
        <end position="460"/>
    </location>
</feature>
<dbReference type="InterPro" id="IPR038765">
    <property type="entry name" value="Papain-like_cys_pep_sf"/>
</dbReference>
<evidence type="ECO:0000313" key="9">
    <source>
        <dbReference type="Proteomes" id="UP001632038"/>
    </source>
</evidence>
<keyword evidence="2" id="KW-0645">Protease</keyword>
<keyword evidence="9" id="KW-1185">Reference proteome</keyword>
<dbReference type="Proteomes" id="UP001632038">
    <property type="component" value="Unassembled WGS sequence"/>
</dbReference>
<keyword evidence="4" id="KW-0378">Hydrolase</keyword>
<evidence type="ECO:0000259" key="7">
    <source>
        <dbReference type="PROSITE" id="PS50600"/>
    </source>
</evidence>
<evidence type="ECO:0000256" key="6">
    <source>
        <dbReference type="SAM" id="Coils"/>
    </source>
</evidence>
<dbReference type="GO" id="GO:0008234">
    <property type="term" value="F:cysteine-type peptidase activity"/>
    <property type="evidence" value="ECO:0007669"/>
    <property type="project" value="UniProtKB-KW"/>
</dbReference>
<dbReference type="FunFam" id="3.40.395.10:FF:000005">
    <property type="entry name" value="Ubiquitin-like-specific protease ESD4"/>
    <property type="match status" value="1"/>
</dbReference>
<dbReference type="InterPro" id="IPR003653">
    <property type="entry name" value="Peptidase_C48_C"/>
</dbReference>
<sequence length="490" mass="56630">MGNHQTDWAARKWAASNNLGRSHGPPTIIRNPGDDYSKSLVSFPRPIDQSYSILSTIEQSYSHISKRQRVSVFKDSDIISRISSYPASVKPLREIHAPVRRSKSGSLSRLKVSFAERMGNCFGVQFPYDNVKNGAVKCLGFSGRDKEKLAIGIDDGDKENIGDVLDDLNLRNELDTEENKLKMVEKEYRFLDSDVINVNALGVSAHKKLYDLANKRDEKLNSLGLEIGYTEQCLKRLHLTRPQKKDEQLKKDVVDECFVPLTQEEEALVARALNNSNRRKVLVSHDNSNIDISGENLQCLRPGAWLNDEVINLYLELLKEREKREPQKFLNCHFFNTFFYKKIISNGYNFQAVRRWTMQRKLGYNLLDCEKIFVPIHKGNHWCLAIINKKDKKFQYLDSLGGVDSQVMSVLARYYVDEVKDKTGKDINVESWDEEFVTNLPYQENGFDCGMFMIKYVDFYSRDIGLCFNQTHMPYFRQRTVKEILRLTAE</sequence>
<dbReference type="GO" id="GO:0006508">
    <property type="term" value="P:proteolysis"/>
    <property type="evidence" value="ECO:0007669"/>
    <property type="project" value="UniProtKB-KW"/>
</dbReference>
<dbReference type="EMBL" id="JAVIJP010000028">
    <property type="protein sequence ID" value="KAL3634582.1"/>
    <property type="molecule type" value="Genomic_DNA"/>
</dbReference>
<dbReference type="Gene3D" id="3.40.395.10">
    <property type="entry name" value="Adenoviral Proteinase, Chain A"/>
    <property type="match status" value="1"/>
</dbReference>
<evidence type="ECO:0000313" key="8">
    <source>
        <dbReference type="EMBL" id="KAL3634582.1"/>
    </source>
</evidence>
<keyword evidence="6" id="KW-0175">Coiled coil</keyword>
<keyword evidence="3" id="KW-0833">Ubl conjugation pathway</keyword>
<protein>
    <recommendedName>
        <fullName evidence="7">Ubiquitin-like protease family profile domain-containing protein</fullName>
    </recommendedName>
</protein>
<dbReference type="PANTHER" id="PTHR12606">
    <property type="entry name" value="SENTRIN/SUMO-SPECIFIC PROTEASE"/>
    <property type="match status" value="1"/>
</dbReference>
<dbReference type="PROSITE" id="PS50600">
    <property type="entry name" value="ULP_PROTEASE"/>
    <property type="match status" value="1"/>
</dbReference>
<dbReference type="PANTHER" id="PTHR12606:SF1">
    <property type="entry name" value="UBIQUITIN-LIKE-SPECIFIC PROTEASE 1A"/>
    <property type="match status" value="1"/>
</dbReference>
<accession>A0ABD3CYN8</accession>
<proteinExistence type="inferred from homology"/>
<evidence type="ECO:0000256" key="2">
    <source>
        <dbReference type="ARBA" id="ARBA00022670"/>
    </source>
</evidence>
<dbReference type="AlphaFoldDB" id="A0ABD3CYN8"/>
<organism evidence="8 9">
    <name type="scientific">Castilleja foliolosa</name>
    <dbReference type="NCBI Taxonomy" id="1961234"/>
    <lineage>
        <taxon>Eukaryota</taxon>
        <taxon>Viridiplantae</taxon>
        <taxon>Streptophyta</taxon>
        <taxon>Embryophyta</taxon>
        <taxon>Tracheophyta</taxon>
        <taxon>Spermatophyta</taxon>
        <taxon>Magnoliopsida</taxon>
        <taxon>eudicotyledons</taxon>
        <taxon>Gunneridae</taxon>
        <taxon>Pentapetalae</taxon>
        <taxon>asterids</taxon>
        <taxon>lamiids</taxon>
        <taxon>Lamiales</taxon>
        <taxon>Orobanchaceae</taxon>
        <taxon>Pedicularideae</taxon>
        <taxon>Castillejinae</taxon>
        <taxon>Castilleja</taxon>
    </lineage>
</organism>
<dbReference type="GO" id="GO:0016926">
    <property type="term" value="P:protein desumoylation"/>
    <property type="evidence" value="ECO:0007669"/>
    <property type="project" value="UniProtKB-ARBA"/>
</dbReference>
<comment type="caution">
    <text evidence="8">The sequence shown here is derived from an EMBL/GenBank/DDBJ whole genome shotgun (WGS) entry which is preliminary data.</text>
</comment>
<dbReference type="GO" id="GO:0019783">
    <property type="term" value="F:ubiquitin-like protein peptidase activity"/>
    <property type="evidence" value="ECO:0007669"/>
    <property type="project" value="UniProtKB-ARBA"/>
</dbReference>
<gene>
    <name evidence="8" type="ORF">CASFOL_021636</name>
</gene>
<dbReference type="Pfam" id="PF02902">
    <property type="entry name" value="Peptidase_C48"/>
    <property type="match status" value="1"/>
</dbReference>
<evidence type="ECO:0000256" key="3">
    <source>
        <dbReference type="ARBA" id="ARBA00022786"/>
    </source>
</evidence>
<reference evidence="9" key="1">
    <citation type="journal article" date="2024" name="IScience">
        <title>Strigolactones Initiate the Formation of Haustorium-like Structures in Castilleja.</title>
        <authorList>
            <person name="Buerger M."/>
            <person name="Peterson D."/>
            <person name="Chory J."/>
        </authorList>
    </citation>
    <scope>NUCLEOTIDE SEQUENCE [LARGE SCALE GENOMIC DNA]</scope>
</reference>
<keyword evidence="5" id="KW-0788">Thiol protease</keyword>
<evidence type="ECO:0000256" key="4">
    <source>
        <dbReference type="ARBA" id="ARBA00022801"/>
    </source>
</evidence>
<comment type="similarity">
    <text evidence="1">Belongs to the peptidase C48 family.</text>
</comment>
<feature type="coiled-coil region" evidence="6">
    <location>
        <begin position="167"/>
        <end position="194"/>
    </location>
</feature>
<name>A0ABD3CYN8_9LAMI</name>
<evidence type="ECO:0000256" key="1">
    <source>
        <dbReference type="ARBA" id="ARBA00005234"/>
    </source>
</evidence>
<dbReference type="SUPFAM" id="SSF54001">
    <property type="entry name" value="Cysteine proteinases"/>
    <property type="match status" value="1"/>
</dbReference>
<evidence type="ECO:0000256" key="5">
    <source>
        <dbReference type="ARBA" id="ARBA00022807"/>
    </source>
</evidence>